<sequence>MKLNNIFVGFLSFLIIGTLGVCIAHAISSSRIVSIADDTPAYEKADFSEISNDENILKIKVKYLVSTDKPTLIISSPQIQNIDLAKLETEIGKDKVDFDDKNKKIKLSLEDHMETTGEGSFTIQTKNQNELDLSIENINNDILTTQKFNKIEEPNPDNSNEDIQNEITEEKPTDVESNNETRISDEENAPNSGWNRSNNMMLSPGKTVTLDDGSKATPFLYFGDFHYAYKHRKVRDSVGGRPWFPGLLGIGAYPIGQGHKNNVTAPNSALSVVPSKGSNTSDLESSKNQLYTTSHGDGQTKGKARGSQGTFVTTDLLNQKLPSADPLKPHIAGPDVDSISNQGGLQNIGMDKSSVKLYFRIDPRTNLQEQRLVFDQAYDDKRVRIRITQSFQSDNTVNTNIEYKNVGNDELDSFTGFAFKDIQLYKNMKVTSAKGNAKIRSLGNKEGIYLANKSFSARFEMFLNEGENEPYAWAGRTTWKTYKNNFINLNTPPTGFPWSKGTDALKGYYQSFSDLEDTGDKGIEPGAGKQWVNGRWDAGLAMHTKNQKLKRNQSVYMNYRTLLEMPPHVIPGIELHQVGSEENPDVIQPDDKSYMLSGSWYDYTKTKVEILGTLDDANTKEATRLLSGTQTEEEKTDGVSHGWEYDMPLDGVSPGKHTIRVWARNVDGKISEVKKVVILVPKSASDIPQIQIASPAANTSEDDPYNPIHQEFDLKGGWSDSHCDFVNITYRIGDGEEKVLYEKYKNPTPGRIMPWYLKNFQIDEFNDLDMHELTFTITCESGKSNSDTLYFQHQEGSYQFITPNTIDFGLHNLAPTKSIRSQPQLAGKLKVLDYRSQESSPLKVFLNVNKFLKEEPDTDDDEKAVTQPESLESSFYWHDTYLQINKETQISGEILPDESVWLKTTDLTREFEKSFALFLKANKNQGNGNYVSTWTWTATDSL</sequence>
<dbReference type="Proteomes" id="UP000380386">
    <property type="component" value="Unassembled WGS sequence"/>
</dbReference>
<evidence type="ECO:0000313" key="3">
    <source>
        <dbReference type="Proteomes" id="UP000380386"/>
    </source>
</evidence>
<reference evidence="2 3" key="1">
    <citation type="journal article" date="2019" name="Syst. Appl. Microbiol.">
        <title>Polyphasic characterization of two novel Lactobacillus spp. isolated from blown salami packages: Description of Lactobacillus halodurans sp. nov. and Lactobacillus salsicarnum sp. nov.</title>
        <authorList>
            <person name="Schuster J.A."/>
            <person name="Klingl A."/>
            <person name="Vogel R.F."/>
            <person name="Ehrmann M.A."/>
        </authorList>
    </citation>
    <scope>NUCLEOTIDE SEQUENCE [LARGE SCALE GENOMIC DNA]</scope>
    <source>
        <strain evidence="2 3">TMW 1.2118</strain>
    </source>
</reference>
<evidence type="ECO:0000256" key="1">
    <source>
        <dbReference type="SAM" id="MobiDB-lite"/>
    </source>
</evidence>
<dbReference type="EMBL" id="VDFM01000015">
    <property type="protein sequence ID" value="MQS53330.1"/>
    <property type="molecule type" value="Genomic_DNA"/>
</dbReference>
<dbReference type="AlphaFoldDB" id="A0A5P0ZJR2"/>
<organism evidence="2 3">
    <name type="scientific">Companilactobacillus mishanensis</name>
    <dbReference type="NCBI Taxonomy" id="2486008"/>
    <lineage>
        <taxon>Bacteria</taxon>
        <taxon>Bacillati</taxon>
        <taxon>Bacillota</taxon>
        <taxon>Bacilli</taxon>
        <taxon>Lactobacillales</taxon>
        <taxon>Lactobacillaceae</taxon>
        <taxon>Companilactobacillus</taxon>
    </lineage>
</organism>
<comment type="caution">
    <text evidence="2">The sequence shown here is derived from an EMBL/GenBank/DDBJ whole genome shotgun (WGS) entry which is preliminary data.</text>
</comment>
<evidence type="ECO:0000313" key="2">
    <source>
        <dbReference type="EMBL" id="MQS53330.1"/>
    </source>
</evidence>
<dbReference type="OrthoDB" id="2312593at2"/>
<feature type="compositionally biased region" description="Polar residues" evidence="1">
    <location>
        <begin position="189"/>
        <end position="200"/>
    </location>
</feature>
<accession>A0A5P0ZJR2</accession>
<name>A0A5P0ZJR2_9LACO</name>
<feature type="compositionally biased region" description="Polar residues" evidence="1">
    <location>
        <begin position="266"/>
        <end position="297"/>
    </location>
</feature>
<feature type="region of interest" description="Disordered" evidence="1">
    <location>
        <begin position="150"/>
        <end position="200"/>
    </location>
</feature>
<proteinExistence type="predicted"/>
<gene>
    <name evidence="2" type="ORF">FHL02_09890</name>
</gene>
<feature type="region of interest" description="Disordered" evidence="1">
    <location>
        <begin position="266"/>
        <end position="308"/>
    </location>
</feature>
<dbReference type="RefSeq" id="WP_153383808.1">
    <property type="nucleotide sequence ID" value="NZ_VDFM01000015.1"/>
</dbReference>
<protein>
    <submittedName>
        <fullName evidence="2">Uncharacterized protein</fullName>
    </submittedName>
</protein>